<dbReference type="HOGENOM" id="CLU_025581_1_0_1"/>
<gene>
    <name evidence="1" type="ORF">PFICI_07335</name>
</gene>
<reference evidence="2" key="1">
    <citation type="journal article" date="2015" name="BMC Genomics">
        <title>Genomic and transcriptomic analysis of the endophytic fungus Pestalotiopsis fici reveals its lifestyle and high potential for synthesis of natural products.</title>
        <authorList>
            <person name="Wang X."/>
            <person name="Zhang X."/>
            <person name="Liu L."/>
            <person name="Xiang M."/>
            <person name="Wang W."/>
            <person name="Sun X."/>
            <person name="Che Y."/>
            <person name="Guo L."/>
            <person name="Liu G."/>
            <person name="Guo L."/>
            <person name="Wang C."/>
            <person name="Yin W.B."/>
            <person name="Stadler M."/>
            <person name="Zhang X."/>
            <person name="Liu X."/>
        </authorList>
    </citation>
    <scope>NUCLEOTIDE SEQUENCE [LARGE SCALE GENOMIC DNA]</scope>
    <source>
        <strain evidence="2">W106-1 / CGMCC3.15140</strain>
    </source>
</reference>
<dbReference type="eggNOG" id="ENOG502SQZW">
    <property type="taxonomic scope" value="Eukaryota"/>
</dbReference>
<dbReference type="GeneID" id="19272348"/>
<evidence type="ECO:0000313" key="2">
    <source>
        <dbReference type="Proteomes" id="UP000030651"/>
    </source>
</evidence>
<dbReference type="OMA" id="PWHENTT"/>
<dbReference type="InParanoid" id="W3X3S9"/>
<dbReference type="EMBL" id="KI912113">
    <property type="protein sequence ID" value="ETS79806.1"/>
    <property type="molecule type" value="Genomic_DNA"/>
</dbReference>
<proteinExistence type="predicted"/>
<name>W3X3S9_PESFW</name>
<protein>
    <submittedName>
        <fullName evidence="1">Uncharacterized protein</fullName>
    </submittedName>
</protein>
<evidence type="ECO:0000313" key="1">
    <source>
        <dbReference type="EMBL" id="ETS79806.1"/>
    </source>
</evidence>
<organism evidence="1 2">
    <name type="scientific">Pestalotiopsis fici (strain W106-1 / CGMCC3.15140)</name>
    <dbReference type="NCBI Taxonomy" id="1229662"/>
    <lineage>
        <taxon>Eukaryota</taxon>
        <taxon>Fungi</taxon>
        <taxon>Dikarya</taxon>
        <taxon>Ascomycota</taxon>
        <taxon>Pezizomycotina</taxon>
        <taxon>Sordariomycetes</taxon>
        <taxon>Xylariomycetidae</taxon>
        <taxon>Amphisphaeriales</taxon>
        <taxon>Sporocadaceae</taxon>
        <taxon>Pestalotiopsis</taxon>
    </lineage>
</organism>
<dbReference type="Proteomes" id="UP000030651">
    <property type="component" value="Unassembled WGS sequence"/>
</dbReference>
<dbReference type="OrthoDB" id="3200163at2759"/>
<sequence>MAEILGVAASGIAVATVACQIGSIVFELRQLWDQVQNVPEEINGYLRHIECLEPLLSESNTRFYWDSLPHNVRNNPVMVRTTQYCRESLEDMKEVVYQLDTELKSSRRKKRITTLKVILKRNVLTRLEKRLENAVRLLGLAQNNYLFAITMMQPEVIIQKFQALKLGYEVESPEVDRQHMDQEAGSRDVVSPQLWRDEVKEDHPSQTGKLSVAFDTSGFKAALQMPLWLSRRAWEMQSFKALGHWQFSLRSYSIRPDTAAVFATAETGTPLQLELMFREGSGSPHDCDVHGRSLLYYATRGACIANIGYIRTFGVAFSGTEHFSRTREGGYRDWSLGNSIKFFKTLPTQREDIATDIAEANVVAGNIRMARQLFENLTSPICTCTSCYVSVPLFTVSQQFECPRHSTCSLESRIVRAFHIAYNWGIPDVCVSVLEPEWSVDIPAVCRLSSSIFPLICVVAYRLGTAYSSRHEKQYYDSLVSWYTIAEIIIRHTPDIHVMCPRLEVSCKFEENFTIEPMSALLTIVHSCTQIQYASTSAFYLEAHGRLSAWIRACLHAGVDLVKYGQRENESLARMGERCSMGVVVKGGGTNSVTQKTRFVLKNFKYGPKLEDWDITWLEMVASRSDPDESASWPIPGSWVDDGV</sequence>
<dbReference type="KEGG" id="pfy:PFICI_07335"/>
<accession>W3X3S9</accession>
<dbReference type="AlphaFoldDB" id="W3X3S9"/>
<dbReference type="RefSeq" id="XP_007834107.1">
    <property type="nucleotide sequence ID" value="XM_007835916.1"/>
</dbReference>
<keyword evidence="2" id="KW-1185">Reference proteome</keyword>